<dbReference type="EMBL" id="LAJG01000005">
    <property type="protein sequence ID" value="KKB80957.1"/>
    <property type="molecule type" value="Genomic_DNA"/>
</dbReference>
<organism evidence="2 3">
    <name type="scientific">Devosia soli</name>
    <dbReference type="NCBI Taxonomy" id="361041"/>
    <lineage>
        <taxon>Bacteria</taxon>
        <taxon>Pseudomonadati</taxon>
        <taxon>Pseudomonadota</taxon>
        <taxon>Alphaproteobacteria</taxon>
        <taxon>Hyphomicrobiales</taxon>
        <taxon>Devosiaceae</taxon>
        <taxon>Devosia</taxon>
    </lineage>
</organism>
<protein>
    <submittedName>
        <fullName evidence="2">Uncharacterized protein</fullName>
    </submittedName>
</protein>
<feature type="region of interest" description="Disordered" evidence="1">
    <location>
        <begin position="1"/>
        <end position="95"/>
    </location>
</feature>
<evidence type="ECO:0000313" key="2">
    <source>
        <dbReference type="EMBL" id="KKB80957.1"/>
    </source>
</evidence>
<dbReference type="AlphaFoldDB" id="A0A0F5LH99"/>
<gene>
    <name evidence="2" type="ORF">VW35_01900</name>
</gene>
<dbReference type="STRING" id="361041.VW35_01900"/>
<evidence type="ECO:0000256" key="1">
    <source>
        <dbReference type="SAM" id="MobiDB-lite"/>
    </source>
</evidence>
<keyword evidence="3" id="KW-1185">Reference proteome</keyword>
<accession>A0A0F5LH99</accession>
<proteinExistence type="predicted"/>
<evidence type="ECO:0000313" key="3">
    <source>
        <dbReference type="Proteomes" id="UP000033514"/>
    </source>
</evidence>
<reference evidence="2 3" key="1">
    <citation type="submission" date="2015-03" db="EMBL/GenBank/DDBJ databases">
        <authorList>
            <person name="Hassan Y.I."/>
            <person name="Lepp D."/>
            <person name="Zhou T."/>
        </authorList>
    </citation>
    <scope>NUCLEOTIDE SEQUENCE [LARGE SCALE GENOMIC DNA]</scope>
    <source>
        <strain evidence="2 3">GH2-10</strain>
    </source>
</reference>
<name>A0A0F5LH99_9HYPH</name>
<feature type="compositionally biased region" description="Low complexity" evidence="1">
    <location>
        <begin position="21"/>
        <end position="53"/>
    </location>
</feature>
<comment type="caution">
    <text evidence="2">The sequence shown here is derived from an EMBL/GenBank/DDBJ whole genome shotgun (WGS) entry which is preliminary data.</text>
</comment>
<dbReference type="Proteomes" id="UP000033514">
    <property type="component" value="Unassembled WGS sequence"/>
</dbReference>
<sequence length="127" mass="13762">MSRPSSAGASISRALSKRPCSALGRSSGPSRSSQFRSDGAAPSRLRPAAPAPRYGVVRSGPDLEAIRPDRSNTLRRPFGTTSASARLRGNDGVNHAQVPCRSSGRARCHDPCRRTGVRCRYRHTHRR</sequence>